<dbReference type="Proteomes" id="UP001623592">
    <property type="component" value="Unassembled WGS sequence"/>
</dbReference>
<reference evidence="2 3" key="1">
    <citation type="submission" date="2024-11" db="EMBL/GenBank/DDBJ databases">
        <authorList>
            <person name="Heng Y.C."/>
            <person name="Lim A.C.H."/>
            <person name="Lee J.K.Y."/>
            <person name="Kittelmann S."/>
        </authorList>
    </citation>
    <scope>NUCLEOTIDE SEQUENCE [LARGE SCALE GENOMIC DNA]</scope>
    <source>
        <strain evidence="2 3">WILCCON 0114</strain>
    </source>
</reference>
<evidence type="ECO:0000313" key="3">
    <source>
        <dbReference type="Proteomes" id="UP001623592"/>
    </source>
</evidence>
<dbReference type="InterPro" id="IPR036237">
    <property type="entry name" value="Xyl_isomerase-like_sf"/>
</dbReference>
<proteinExistence type="predicted"/>
<accession>A0ABW8TMG6</accession>
<feature type="domain" description="Xylose isomerase-like TIM barrel" evidence="1">
    <location>
        <begin position="30"/>
        <end position="265"/>
    </location>
</feature>
<sequence length="278" mass="32402">MNIDLNRISGMNTHYSFYTIDDYFSSLEKLNIKNAELWTFNSHFFLDYNLYQNTKEIKEKSKKHNLKIICITPEQNNPKPYNIATSFPHLKEKTLNYFKNAVRAANELECNKVLVTSGWAFYSENLEEARKRSADMVQNICEFASEKGVTIVIETLRYDESHIVYNIPTLKEYMKMVNHPNLKITIDTGAMACAGESVRKFYEAFGDKIAHVHFVDGTPKGHLVLGEGNLPIEEYLQDFNENHYRGYFSLEITHEKYYNNPQLADKNNMSYLVELSKR</sequence>
<keyword evidence="3" id="KW-1185">Reference proteome</keyword>
<comment type="caution">
    <text evidence="2">The sequence shown here is derived from an EMBL/GenBank/DDBJ whole genome shotgun (WGS) entry which is preliminary data.</text>
</comment>
<evidence type="ECO:0000313" key="2">
    <source>
        <dbReference type="EMBL" id="MFL0252725.1"/>
    </source>
</evidence>
<dbReference type="PANTHER" id="PTHR12110">
    <property type="entry name" value="HYDROXYPYRUVATE ISOMERASE"/>
    <property type="match status" value="1"/>
</dbReference>
<dbReference type="EMBL" id="JBJIAA010000020">
    <property type="protein sequence ID" value="MFL0252725.1"/>
    <property type="molecule type" value="Genomic_DNA"/>
</dbReference>
<dbReference type="InterPro" id="IPR050312">
    <property type="entry name" value="IolE/XylAMocC-like"/>
</dbReference>
<protein>
    <submittedName>
        <fullName evidence="2">Sugar phosphate isomerase/epimerase family protein</fullName>
    </submittedName>
</protein>
<dbReference type="InterPro" id="IPR013022">
    <property type="entry name" value="Xyl_isomerase-like_TIM-brl"/>
</dbReference>
<dbReference type="PANTHER" id="PTHR12110:SF21">
    <property type="entry name" value="XYLOSE ISOMERASE-LIKE TIM BARREL DOMAIN-CONTAINING PROTEIN"/>
    <property type="match status" value="1"/>
</dbReference>
<evidence type="ECO:0000259" key="1">
    <source>
        <dbReference type="Pfam" id="PF01261"/>
    </source>
</evidence>
<dbReference type="Gene3D" id="3.20.20.150">
    <property type="entry name" value="Divalent-metal-dependent TIM barrel enzymes"/>
    <property type="match status" value="1"/>
</dbReference>
<dbReference type="GO" id="GO:0016853">
    <property type="term" value="F:isomerase activity"/>
    <property type="evidence" value="ECO:0007669"/>
    <property type="project" value="UniProtKB-KW"/>
</dbReference>
<keyword evidence="2" id="KW-0413">Isomerase</keyword>
<dbReference type="Pfam" id="PF01261">
    <property type="entry name" value="AP_endonuc_2"/>
    <property type="match status" value="1"/>
</dbReference>
<gene>
    <name evidence="2" type="ORF">ACJDT4_20115</name>
</gene>
<name>A0ABW8TMG6_9CLOT</name>
<dbReference type="RefSeq" id="WP_406789384.1">
    <property type="nucleotide sequence ID" value="NZ_JBJIAA010000020.1"/>
</dbReference>
<organism evidence="2 3">
    <name type="scientific">Clostridium neuense</name>
    <dbReference type="NCBI Taxonomy" id="1728934"/>
    <lineage>
        <taxon>Bacteria</taxon>
        <taxon>Bacillati</taxon>
        <taxon>Bacillota</taxon>
        <taxon>Clostridia</taxon>
        <taxon>Eubacteriales</taxon>
        <taxon>Clostridiaceae</taxon>
        <taxon>Clostridium</taxon>
    </lineage>
</organism>
<dbReference type="SUPFAM" id="SSF51658">
    <property type="entry name" value="Xylose isomerase-like"/>
    <property type="match status" value="1"/>
</dbReference>